<dbReference type="GeneID" id="51373210"/>
<name>A0A7H9BPQ7_PARPN</name>
<evidence type="ECO:0000313" key="2">
    <source>
        <dbReference type="Proteomes" id="UP000509322"/>
    </source>
</evidence>
<organism evidence="1 2">
    <name type="scientific">Paracoccus pantotrophus</name>
    <name type="common">Thiosphaera pantotropha</name>
    <dbReference type="NCBI Taxonomy" id="82367"/>
    <lineage>
        <taxon>Bacteria</taxon>
        <taxon>Pseudomonadati</taxon>
        <taxon>Pseudomonadota</taxon>
        <taxon>Alphaproteobacteria</taxon>
        <taxon>Rhodobacterales</taxon>
        <taxon>Paracoccaceae</taxon>
        <taxon>Paracoccus</taxon>
    </lineage>
</organism>
<dbReference type="EMBL" id="CP058689">
    <property type="protein sequence ID" value="QLH13212.1"/>
    <property type="molecule type" value="Genomic_DNA"/>
</dbReference>
<sequence length="71" mass="7449">MAGSGLVLAVSKRAAGPSRAETQPRGLWPIARLNTGAIAGPMLATAGHFRANRLIPADVPERALQKIRAFC</sequence>
<gene>
    <name evidence="1" type="ORF">HYQ43_02650</name>
</gene>
<dbReference type="Proteomes" id="UP000509322">
    <property type="component" value="Chromosome 1"/>
</dbReference>
<proteinExistence type="predicted"/>
<accession>A0A7H9BPQ7</accession>
<dbReference type="RefSeq" id="WP_024845902.1">
    <property type="nucleotide sequence ID" value="NZ_CP038206.1"/>
</dbReference>
<evidence type="ECO:0000313" key="1">
    <source>
        <dbReference type="EMBL" id="QLH13212.1"/>
    </source>
</evidence>
<protein>
    <submittedName>
        <fullName evidence="1">Uncharacterized protein</fullName>
    </submittedName>
</protein>
<reference evidence="1 2" key="1">
    <citation type="submission" date="2020-07" db="EMBL/GenBank/DDBJ databases">
        <title>The complete genome of Paracoccus pantotrophus ACCC 10489.</title>
        <authorList>
            <person name="Si Y."/>
        </authorList>
    </citation>
    <scope>NUCLEOTIDE SEQUENCE [LARGE SCALE GENOMIC DNA]</scope>
    <source>
        <strain evidence="1 2">ACCC10489</strain>
    </source>
</reference>
<dbReference type="AlphaFoldDB" id="A0A7H9BPQ7"/>